<reference evidence="1" key="1">
    <citation type="journal article" date="2015" name="Proc. Natl. Acad. Sci. U.S.A.">
        <title>Networks of energetic and metabolic interactions define dynamics in microbial communities.</title>
        <authorList>
            <person name="Embree M."/>
            <person name="Liu J.K."/>
            <person name="Al-Bassam M.M."/>
            <person name="Zengler K."/>
        </authorList>
    </citation>
    <scope>NUCLEOTIDE SEQUENCE</scope>
</reference>
<dbReference type="EMBL" id="LNQE01001249">
    <property type="protein sequence ID" value="KUG19866.1"/>
    <property type="molecule type" value="Genomic_DNA"/>
</dbReference>
<dbReference type="AlphaFoldDB" id="A0A0W8FG81"/>
<gene>
    <name evidence="1" type="ORF">ASZ90_010399</name>
</gene>
<sequence>MVAVLIAALGVAGCASTEENTSPTSTDVTMDIVETNFVDVGEFENAELHVRGVTNLPDGTELTVRMKDDYVTGQIGRVELPDGYVEYTSDGIETVKYATVSEGEYSAVFYTVDILDGETVRVTTSADIDGATYQGNVVSVTQKLSE</sequence>
<comment type="caution">
    <text evidence="1">The sequence shown here is derived from an EMBL/GenBank/DDBJ whole genome shotgun (WGS) entry which is preliminary data.</text>
</comment>
<name>A0A0W8FG81_9ZZZZ</name>
<accession>A0A0W8FG81</accession>
<protein>
    <submittedName>
        <fullName evidence="1">Uncharacterized protein</fullName>
    </submittedName>
</protein>
<proteinExistence type="predicted"/>
<evidence type="ECO:0000313" key="1">
    <source>
        <dbReference type="EMBL" id="KUG19866.1"/>
    </source>
</evidence>
<organism evidence="1">
    <name type="scientific">hydrocarbon metagenome</name>
    <dbReference type="NCBI Taxonomy" id="938273"/>
    <lineage>
        <taxon>unclassified sequences</taxon>
        <taxon>metagenomes</taxon>
        <taxon>ecological metagenomes</taxon>
    </lineage>
</organism>